<sequence length="109" mass="10874">MARLATRLSAIIIASAFFLLAVAVSQASGARVLGGAHSHGAAFAVSGPGLGGNAPVVVGNKNRGSISAEDCGGEGNNKYRNVLLLDGFLPKGTNVSPSGPSKRSNSINN</sequence>
<feature type="chain" id="PRO_5014071933" evidence="2">
    <location>
        <begin position="30"/>
        <end position="109"/>
    </location>
</feature>
<keyword evidence="6" id="KW-1185">Reference proteome</keyword>
<dbReference type="Proteomes" id="UP000233551">
    <property type="component" value="Unassembled WGS sequence"/>
</dbReference>
<dbReference type="AlphaFoldDB" id="A0A218XAW4"/>
<feature type="region of interest" description="Disordered" evidence="1">
    <location>
        <begin position="90"/>
        <end position="109"/>
    </location>
</feature>
<reference evidence="4 6" key="3">
    <citation type="submission" date="2017-11" db="EMBL/GenBank/DDBJ databases">
        <title>De-novo sequencing of pomegranate (Punica granatum L.) genome.</title>
        <authorList>
            <person name="Akparov Z."/>
            <person name="Amiraslanov A."/>
            <person name="Hajiyeva S."/>
            <person name="Abbasov M."/>
            <person name="Kaur K."/>
            <person name="Hamwieh A."/>
            <person name="Solovyev V."/>
            <person name="Salamov A."/>
            <person name="Braich B."/>
            <person name="Kosarev P."/>
            <person name="Mahmoud A."/>
            <person name="Hajiyev E."/>
            <person name="Babayeva S."/>
            <person name="Izzatullayeva V."/>
            <person name="Mammadov A."/>
            <person name="Mammadov A."/>
            <person name="Sharifova S."/>
            <person name="Ojaghi J."/>
            <person name="Eynullazada K."/>
            <person name="Bayramov B."/>
            <person name="Abdulazimova A."/>
            <person name="Shahmuradov I."/>
        </authorList>
    </citation>
    <scope>NUCLEOTIDE SEQUENCE [LARGE SCALE GENOMIC DNA]</scope>
    <source>
        <strain evidence="4">AG2017</strain>
        <strain evidence="6">cv. AG2017</strain>
        <tissue evidence="4">Leaf</tissue>
    </source>
</reference>
<evidence type="ECO:0000313" key="6">
    <source>
        <dbReference type="Proteomes" id="UP000233551"/>
    </source>
</evidence>
<dbReference type="EMBL" id="MTKT01002214">
    <property type="protein sequence ID" value="OWM81641.1"/>
    <property type="molecule type" value="Genomic_DNA"/>
</dbReference>
<evidence type="ECO:0000256" key="2">
    <source>
        <dbReference type="SAM" id="SignalP"/>
    </source>
</evidence>
<evidence type="ECO:0000256" key="1">
    <source>
        <dbReference type="SAM" id="MobiDB-lite"/>
    </source>
</evidence>
<evidence type="ECO:0000313" key="4">
    <source>
        <dbReference type="EMBL" id="PKI62928.1"/>
    </source>
</evidence>
<evidence type="ECO:0000313" key="5">
    <source>
        <dbReference type="Proteomes" id="UP000197138"/>
    </source>
</evidence>
<protein>
    <submittedName>
        <fullName evidence="3">Uncharacterized protein</fullName>
    </submittedName>
</protein>
<comment type="caution">
    <text evidence="3">The sequence shown here is derived from an EMBL/GenBank/DDBJ whole genome shotgun (WGS) entry which is preliminary data.</text>
</comment>
<accession>A0A218XAW4</accession>
<proteinExistence type="predicted"/>
<gene>
    <name evidence="3" type="ORF">CDL15_Pgr007679</name>
    <name evidence="4" type="ORF">CRG98_016687</name>
</gene>
<name>A0A218XAW4_PUNGR</name>
<keyword evidence="2" id="KW-0732">Signal</keyword>
<dbReference type="Proteomes" id="UP000197138">
    <property type="component" value="Unassembled WGS sequence"/>
</dbReference>
<feature type="compositionally biased region" description="Polar residues" evidence="1">
    <location>
        <begin position="93"/>
        <end position="109"/>
    </location>
</feature>
<feature type="signal peptide" evidence="2">
    <location>
        <begin position="1"/>
        <end position="29"/>
    </location>
</feature>
<dbReference type="EMBL" id="PGOL01000917">
    <property type="protein sequence ID" value="PKI62928.1"/>
    <property type="molecule type" value="Genomic_DNA"/>
</dbReference>
<reference evidence="5" key="1">
    <citation type="journal article" date="2017" name="Plant J.">
        <title>The pomegranate (Punica granatum L.) genome and the genomics of punicalagin biosynthesis.</title>
        <authorList>
            <person name="Qin G."/>
            <person name="Xu C."/>
            <person name="Ming R."/>
            <person name="Tang H."/>
            <person name="Guyot R."/>
            <person name="Kramer E.M."/>
            <person name="Hu Y."/>
            <person name="Yi X."/>
            <person name="Qi Y."/>
            <person name="Xu X."/>
            <person name="Gao Z."/>
            <person name="Pan H."/>
            <person name="Jian J."/>
            <person name="Tian Y."/>
            <person name="Yue Z."/>
            <person name="Xu Y."/>
        </authorList>
    </citation>
    <scope>NUCLEOTIDE SEQUENCE [LARGE SCALE GENOMIC DNA]</scope>
    <source>
        <strain evidence="5">cv. Dabenzi</strain>
    </source>
</reference>
<evidence type="ECO:0000313" key="3">
    <source>
        <dbReference type="EMBL" id="OWM81641.1"/>
    </source>
</evidence>
<reference evidence="3" key="2">
    <citation type="submission" date="2017-06" db="EMBL/GenBank/DDBJ databases">
        <title>The pomegranate genome and the genomics of punicalagin biosynthesis.</title>
        <authorList>
            <person name="Xu C."/>
        </authorList>
    </citation>
    <scope>NUCLEOTIDE SEQUENCE [LARGE SCALE GENOMIC DNA]</scope>
    <source>
        <tissue evidence="3">Fresh leaf</tissue>
    </source>
</reference>
<organism evidence="3 5">
    <name type="scientific">Punica granatum</name>
    <name type="common">Pomegranate</name>
    <dbReference type="NCBI Taxonomy" id="22663"/>
    <lineage>
        <taxon>Eukaryota</taxon>
        <taxon>Viridiplantae</taxon>
        <taxon>Streptophyta</taxon>
        <taxon>Embryophyta</taxon>
        <taxon>Tracheophyta</taxon>
        <taxon>Spermatophyta</taxon>
        <taxon>Magnoliopsida</taxon>
        <taxon>eudicotyledons</taxon>
        <taxon>Gunneridae</taxon>
        <taxon>Pentapetalae</taxon>
        <taxon>rosids</taxon>
        <taxon>malvids</taxon>
        <taxon>Myrtales</taxon>
        <taxon>Lythraceae</taxon>
        <taxon>Punica</taxon>
    </lineage>
</organism>